<protein>
    <recommendedName>
        <fullName evidence="8">O-antigen ligase-related domain-containing protein</fullName>
    </recommendedName>
</protein>
<feature type="transmembrane region" description="Helical" evidence="7">
    <location>
        <begin position="133"/>
        <end position="155"/>
    </location>
</feature>
<dbReference type="PANTHER" id="PTHR37422:SF13">
    <property type="entry name" value="LIPOPOLYSACCHARIDE BIOSYNTHESIS PROTEIN PA4999-RELATED"/>
    <property type="match status" value="1"/>
</dbReference>
<name>A0A0G0LZC3_9BACT</name>
<keyword evidence="3 7" id="KW-1133">Transmembrane helix</keyword>
<dbReference type="InterPro" id="IPR019734">
    <property type="entry name" value="TPR_rpt"/>
</dbReference>
<dbReference type="InterPro" id="IPR011990">
    <property type="entry name" value="TPR-like_helical_dom_sf"/>
</dbReference>
<dbReference type="EMBL" id="LBUP01000004">
    <property type="protein sequence ID" value="KKQ66714.1"/>
    <property type="molecule type" value="Genomic_DNA"/>
</dbReference>
<feature type="transmembrane region" description="Helical" evidence="7">
    <location>
        <begin position="72"/>
        <end position="92"/>
    </location>
</feature>
<dbReference type="PROSITE" id="PS50005">
    <property type="entry name" value="TPR"/>
    <property type="match status" value="1"/>
</dbReference>
<comment type="subcellular location">
    <subcellularLocation>
        <location evidence="1">Membrane</location>
        <topology evidence="1">Multi-pass membrane protein</topology>
    </subcellularLocation>
</comment>
<feature type="transmembrane region" description="Helical" evidence="7">
    <location>
        <begin position="207"/>
        <end position="236"/>
    </location>
</feature>
<dbReference type="SUPFAM" id="SSF48452">
    <property type="entry name" value="TPR-like"/>
    <property type="match status" value="1"/>
</dbReference>
<dbReference type="PANTHER" id="PTHR37422">
    <property type="entry name" value="TEICHURONIC ACID BIOSYNTHESIS PROTEIN TUAE"/>
    <property type="match status" value="1"/>
</dbReference>
<accession>A0A0G0LZC3</accession>
<gene>
    <name evidence="9" type="ORF">US86_C0004G0032</name>
</gene>
<feature type="transmembrane region" description="Helical" evidence="7">
    <location>
        <begin position="175"/>
        <end position="195"/>
    </location>
</feature>
<comment type="caution">
    <text evidence="9">The sequence shown here is derived from an EMBL/GenBank/DDBJ whole genome shotgun (WGS) entry which is preliminary data.</text>
</comment>
<reference evidence="9 10" key="1">
    <citation type="journal article" date="2015" name="Nature">
        <title>rRNA introns, odd ribosomes, and small enigmatic genomes across a large radiation of phyla.</title>
        <authorList>
            <person name="Brown C.T."/>
            <person name="Hug L.A."/>
            <person name="Thomas B.C."/>
            <person name="Sharon I."/>
            <person name="Castelle C.J."/>
            <person name="Singh A."/>
            <person name="Wilkins M.J."/>
            <person name="Williams K.H."/>
            <person name="Banfield J.F."/>
        </authorList>
    </citation>
    <scope>NUCLEOTIDE SEQUENCE [LARGE SCALE GENOMIC DNA]</scope>
</reference>
<evidence type="ECO:0000256" key="2">
    <source>
        <dbReference type="ARBA" id="ARBA00022692"/>
    </source>
</evidence>
<feature type="transmembrane region" description="Helical" evidence="7">
    <location>
        <begin position="7"/>
        <end position="29"/>
    </location>
</feature>
<feature type="transmembrane region" description="Helical" evidence="7">
    <location>
        <begin position="345"/>
        <end position="372"/>
    </location>
</feature>
<dbReference type="InterPro" id="IPR007016">
    <property type="entry name" value="O-antigen_ligase-rel_domated"/>
</dbReference>
<organism evidence="9 10">
    <name type="scientific">Candidatus Daviesbacteria bacterium GW2011_GWA2_38_24</name>
    <dbReference type="NCBI Taxonomy" id="1618422"/>
    <lineage>
        <taxon>Bacteria</taxon>
        <taxon>Candidatus Daviesiibacteriota</taxon>
    </lineage>
</organism>
<evidence type="ECO:0000259" key="8">
    <source>
        <dbReference type="Pfam" id="PF04932"/>
    </source>
</evidence>
<dbReference type="SMART" id="SM00028">
    <property type="entry name" value="TPR"/>
    <property type="match status" value="2"/>
</dbReference>
<feature type="transmembrane region" description="Helical" evidence="7">
    <location>
        <begin position="445"/>
        <end position="468"/>
    </location>
</feature>
<evidence type="ECO:0000256" key="4">
    <source>
        <dbReference type="ARBA" id="ARBA00023136"/>
    </source>
</evidence>
<dbReference type="Gene3D" id="1.25.40.10">
    <property type="entry name" value="Tetratricopeptide repeat domain"/>
    <property type="match status" value="1"/>
</dbReference>
<keyword evidence="2 7" id="KW-0812">Transmembrane</keyword>
<dbReference type="Pfam" id="PF13181">
    <property type="entry name" value="TPR_8"/>
    <property type="match status" value="2"/>
</dbReference>
<dbReference type="Proteomes" id="UP000034235">
    <property type="component" value="Unassembled WGS sequence"/>
</dbReference>
<feature type="transmembrane region" description="Helical" evidence="7">
    <location>
        <begin position="41"/>
        <end position="60"/>
    </location>
</feature>
<dbReference type="GO" id="GO:0016020">
    <property type="term" value="C:membrane"/>
    <property type="evidence" value="ECO:0007669"/>
    <property type="project" value="UniProtKB-SubCell"/>
</dbReference>
<sequence>MRSKLSAIINSIITFGLIVVVFATPLLFTDLLTEFFEIPKVAFIIGSSLVLLTLWALSWVVKGKVLITRTPLDIPLLLLLVIVIVSAIFSPLQHIAIFGNLPRVHGSAASIVAYILIYFIASSHLRTQTQVKTIVYALLASAAGSSLITLLAYFGLFLPFNFAKNLAFTPAGSSFSASGLAALLLPITLLSSFGFSRFLNKYLSTLLTTLFALTIVLVGSTATFVTMIAALGLVFLTAKKDILKKKSLPLFVIPFIVSLTVLVLSFVPPMVKIKNPLFEKRSTSPREIQLSFTTSWKVAVSAFRDYPFVGSGPNTYLFNFTSYRPVEHNNTKFWNLRFENAHNEFLQTLATLGGLGLLSLIFLSAVVIAFAWRTLVKNETPVSAPLAISALLAILMLTLHVSTPVIMLVSFTIFALLMASQKETGGKVEEISLGIRASKLYDSNLIVGDILPIILFIPAVALVVIAFWNLSTAVLADYHHRKALNAASSRGLDTYNSLIKAAKFNPRADLYRTDLAQTNFALANAIAASKVNQADGTNSLTDQDKQNIQQLLSQAINEGKIAVALNPNSAQNWEILGSIYRQISGVAQNATQFALDSYGRAIQKDPFNPVLRLNVGGIYYSLKNYDLAIRFFTDAVTLKPDYANGYYNLAVALRDKGDTKNAILVAEKVVSLLKPENPDYQAASNFLNELKSQAATGSTTTAPAAKEESALQKKSLPKVLDLPKKNDIATPAAVKKSSE</sequence>
<feature type="transmembrane region" description="Helical" evidence="7">
    <location>
        <begin position="104"/>
        <end position="121"/>
    </location>
</feature>
<evidence type="ECO:0000313" key="10">
    <source>
        <dbReference type="Proteomes" id="UP000034235"/>
    </source>
</evidence>
<evidence type="ECO:0000256" key="1">
    <source>
        <dbReference type="ARBA" id="ARBA00004141"/>
    </source>
</evidence>
<keyword evidence="5" id="KW-0802">TPR repeat</keyword>
<feature type="transmembrane region" description="Helical" evidence="7">
    <location>
        <begin position="248"/>
        <end position="271"/>
    </location>
</feature>
<evidence type="ECO:0000313" key="9">
    <source>
        <dbReference type="EMBL" id="KKQ66714.1"/>
    </source>
</evidence>
<keyword evidence="4 7" id="KW-0472">Membrane</keyword>
<evidence type="ECO:0000256" key="7">
    <source>
        <dbReference type="SAM" id="Phobius"/>
    </source>
</evidence>
<feature type="domain" description="O-antigen ligase-related" evidence="8">
    <location>
        <begin position="209"/>
        <end position="360"/>
    </location>
</feature>
<feature type="repeat" description="TPR" evidence="5">
    <location>
        <begin position="609"/>
        <end position="642"/>
    </location>
</feature>
<evidence type="ECO:0000256" key="5">
    <source>
        <dbReference type="PROSITE-ProRule" id="PRU00339"/>
    </source>
</evidence>
<evidence type="ECO:0000256" key="6">
    <source>
        <dbReference type="SAM" id="MobiDB-lite"/>
    </source>
</evidence>
<dbReference type="InterPro" id="IPR051533">
    <property type="entry name" value="WaaL-like"/>
</dbReference>
<feature type="region of interest" description="Disordered" evidence="6">
    <location>
        <begin position="697"/>
        <end position="718"/>
    </location>
</feature>
<feature type="transmembrane region" description="Helical" evidence="7">
    <location>
        <begin position="384"/>
        <end position="417"/>
    </location>
</feature>
<proteinExistence type="predicted"/>
<dbReference type="Pfam" id="PF04932">
    <property type="entry name" value="Wzy_C"/>
    <property type="match status" value="1"/>
</dbReference>
<dbReference type="AlphaFoldDB" id="A0A0G0LZC3"/>
<evidence type="ECO:0000256" key="3">
    <source>
        <dbReference type="ARBA" id="ARBA00022989"/>
    </source>
</evidence>